<dbReference type="SUPFAM" id="SSF54593">
    <property type="entry name" value="Glyoxalase/Bleomycin resistance protein/Dihydroxybiphenyl dioxygenase"/>
    <property type="match status" value="1"/>
</dbReference>
<dbReference type="RefSeq" id="WP_182559028.1">
    <property type="nucleotide sequence ID" value="NZ_JACGWT010000002.1"/>
</dbReference>
<dbReference type="Proteomes" id="UP000523079">
    <property type="component" value="Unassembled WGS sequence"/>
</dbReference>
<comment type="caution">
    <text evidence="2">The sequence shown here is derived from an EMBL/GenBank/DDBJ whole genome shotgun (WGS) entry which is preliminary data.</text>
</comment>
<dbReference type="Gene3D" id="3.10.180.10">
    <property type="entry name" value="2,3-Dihydroxybiphenyl 1,2-Dioxygenase, domain 1"/>
    <property type="match status" value="1"/>
</dbReference>
<dbReference type="EMBL" id="JACGWT010000002">
    <property type="protein sequence ID" value="MBA8793393.1"/>
    <property type="molecule type" value="Genomic_DNA"/>
</dbReference>
<evidence type="ECO:0000313" key="2">
    <source>
        <dbReference type="EMBL" id="MBA8793393.1"/>
    </source>
</evidence>
<sequence length="138" mass="14725">MPGIQVAFDAADPHALAAFWAALLHYRVEDHSALVDQLVAAGQMPESDRVVHDGRSAFADVATAVDPTGAGPRLFFQRVPEPKTAKNRVHLDVPAGDDVDAEVARALALGARALWVTSDRGPVTHTLADPEGNEFCLH</sequence>
<evidence type="ECO:0000313" key="3">
    <source>
        <dbReference type="Proteomes" id="UP000523079"/>
    </source>
</evidence>
<dbReference type="AlphaFoldDB" id="A0A7W3P4Y2"/>
<dbReference type="PANTHER" id="PTHR35908">
    <property type="entry name" value="HYPOTHETICAL FUSION PROTEIN"/>
    <property type="match status" value="1"/>
</dbReference>
<evidence type="ECO:0000259" key="1">
    <source>
        <dbReference type="Pfam" id="PF18029"/>
    </source>
</evidence>
<dbReference type="InterPro" id="IPR029068">
    <property type="entry name" value="Glyas_Bleomycin-R_OHBP_Dase"/>
</dbReference>
<dbReference type="PANTHER" id="PTHR35908:SF1">
    <property type="entry name" value="CONSERVED PROTEIN"/>
    <property type="match status" value="1"/>
</dbReference>
<dbReference type="Pfam" id="PF18029">
    <property type="entry name" value="Glyoxalase_6"/>
    <property type="match status" value="1"/>
</dbReference>
<dbReference type="InterPro" id="IPR041581">
    <property type="entry name" value="Glyoxalase_6"/>
</dbReference>
<protein>
    <recommendedName>
        <fullName evidence="1">Glyoxalase-like domain-containing protein</fullName>
    </recommendedName>
</protein>
<keyword evidence="3" id="KW-1185">Reference proteome</keyword>
<name>A0A7W3P4Y2_9ACTN</name>
<organism evidence="2 3">
    <name type="scientific">Microlunatus kandeliicorticis</name>
    <dbReference type="NCBI Taxonomy" id="1759536"/>
    <lineage>
        <taxon>Bacteria</taxon>
        <taxon>Bacillati</taxon>
        <taxon>Actinomycetota</taxon>
        <taxon>Actinomycetes</taxon>
        <taxon>Propionibacteriales</taxon>
        <taxon>Propionibacteriaceae</taxon>
        <taxon>Microlunatus</taxon>
    </lineage>
</organism>
<accession>A0A7W3P4Y2</accession>
<gene>
    <name evidence="2" type="ORF">FHX74_000998</name>
</gene>
<proteinExistence type="predicted"/>
<feature type="domain" description="Glyoxalase-like" evidence="1">
    <location>
        <begin position="5"/>
        <end position="137"/>
    </location>
</feature>
<reference evidence="2 3" key="1">
    <citation type="submission" date="2020-07" db="EMBL/GenBank/DDBJ databases">
        <title>Sequencing the genomes of 1000 actinobacteria strains.</title>
        <authorList>
            <person name="Klenk H.-P."/>
        </authorList>
    </citation>
    <scope>NUCLEOTIDE SEQUENCE [LARGE SCALE GENOMIC DNA]</scope>
    <source>
        <strain evidence="2 3">DSM 100723</strain>
    </source>
</reference>